<dbReference type="RefSeq" id="WP_124327782.1">
    <property type="nucleotide sequence ID" value="NZ_BEXT01000001.1"/>
</dbReference>
<gene>
    <name evidence="10" type="ORF">DENIS_1304</name>
</gene>
<keyword evidence="4 7" id="KW-0812">Transmembrane</keyword>
<feature type="transmembrane region" description="Helical" evidence="7">
    <location>
        <begin position="516"/>
        <end position="538"/>
    </location>
</feature>
<evidence type="ECO:0000313" key="11">
    <source>
        <dbReference type="Proteomes" id="UP000288096"/>
    </source>
</evidence>
<keyword evidence="11" id="KW-1185">Reference proteome</keyword>
<evidence type="ECO:0000259" key="9">
    <source>
        <dbReference type="Pfam" id="PF07238"/>
    </source>
</evidence>
<dbReference type="InterPro" id="IPR009875">
    <property type="entry name" value="PilZ_domain"/>
</dbReference>
<dbReference type="PANTHER" id="PTHR43867:SF2">
    <property type="entry name" value="CELLULOSE SYNTHASE CATALYTIC SUBUNIT A [UDP-FORMING]"/>
    <property type="match status" value="1"/>
</dbReference>
<dbReference type="Pfam" id="PF07238">
    <property type="entry name" value="PilZ"/>
    <property type="match status" value="1"/>
</dbReference>
<dbReference type="SUPFAM" id="SSF141371">
    <property type="entry name" value="PilZ domain-like"/>
    <property type="match status" value="1"/>
</dbReference>
<protein>
    <submittedName>
        <fullName evidence="10">Cellulose synthase</fullName>
    </submittedName>
</protein>
<dbReference type="InterPro" id="IPR001173">
    <property type="entry name" value="Glyco_trans_2-like"/>
</dbReference>
<reference evidence="11" key="2">
    <citation type="submission" date="2019-01" db="EMBL/GenBank/DDBJ databases">
        <title>Genome sequence of Desulfonema ishimotonii strain Tokyo 01.</title>
        <authorList>
            <person name="Fukui M."/>
        </authorList>
    </citation>
    <scope>NUCLEOTIDE SEQUENCE [LARGE SCALE GENOMIC DNA]</scope>
    <source>
        <strain evidence="11">Tokyo 01</strain>
    </source>
</reference>
<dbReference type="GO" id="GO:0016758">
    <property type="term" value="F:hexosyltransferase activity"/>
    <property type="evidence" value="ECO:0007669"/>
    <property type="project" value="TreeGrafter"/>
</dbReference>
<name>A0A401FTR8_9BACT</name>
<dbReference type="Pfam" id="PF00535">
    <property type="entry name" value="Glycos_transf_2"/>
    <property type="match status" value="1"/>
</dbReference>
<evidence type="ECO:0000256" key="6">
    <source>
        <dbReference type="ARBA" id="ARBA00023136"/>
    </source>
</evidence>
<keyword evidence="5 7" id="KW-1133">Transmembrane helix</keyword>
<dbReference type="GO" id="GO:0005886">
    <property type="term" value="C:plasma membrane"/>
    <property type="evidence" value="ECO:0007669"/>
    <property type="project" value="TreeGrafter"/>
</dbReference>
<feature type="domain" description="Glycosyltransferase 2-like" evidence="8">
    <location>
        <begin position="113"/>
        <end position="305"/>
    </location>
</feature>
<comment type="subcellular location">
    <subcellularLocation>
        <location evidence="1">Membrane</location>
        <topology evidence="1">Multi-pass membrane protein</topology>
    </subcellularLocation>
</comment>
<evidence type="ECO:0000256" key="3">
    <source>
        <dbReference type="ARBA" id="ARBA00022679"/>
    </source>
</evidence>
<keyword evidence="3" id="KW-0808">Transferase</keyword>
<reference evidence="11" key="1">
    <citation type="submission" date="2017-11" db="EMBL/GenBank/DDBJ databases">
        <authorList>
            <person name="Watanabe M."/>
            <person name="Kojima H."/>
        </authorList>
    </citation>
    <scope>NUCLEOTIDE SEQUENCE [LARGE SCALE GENOMIC DNA]</scope>
    <source>
        <strain evidence="11">Tokyo 01</strain>
    </source>
</reference>
<dbReference type="InterPro" id="IPR029044">
    <property type="entry name" value="Nucleotide-diphossugar_trans"/>
</dbReference>
<dbReference type="Proteomes" id="UP000288096">
    <property type="component" value="Unassembled WGS sequence"/>
</dbReference>
<evidence type="ECO:0000256" key="4">
    <source>
        <dbReference type="ARBA" id="ARBA00022692"/>
    </source>
</evidence>
<evidence type="ECO:0000256" key="2">
    <source>
        <dbReference type="ARBA" id="ARBA00022676"/>
    </source>
</evidence>
<dbReference type="SUPFAM" id="SSF53448">
    <property type="entry name" value="Nucleotide-diphospho-sugar transferases"/>
    <property type="match status" value="1"/>
</dbReference>
<dbReference type="OrthoDB" id="5352625at2"/>
<accession>A0A401FTR8</accession>
<evidence type="ECO:0000313" key="10">
    <source>
        <dbReference type="EMBL" id="GBC60353.1"/>
    </source>
</evidence>
<keyword evidence="6 7" id="KW-0472">Membrane</keyword>
<proteinExistence type="predicted"/>
<feature type="transmembrane region" description="Helical" evidence="7">
    <location>
        <begin position="56"/>
        <end position="82"/>
    </location>
</feature>
<dbReference type="PANTHER" id="PTHR43867">
    <property type="entry name" value="CELLULOSE SYNTHASE CATALYTIC SUBUNIT A [UDP-FORMING]"/>
    <property type="match status" value="1"/>
</dbReference>
<evidence type="ECO:0000256" key="1">
    <source>
        <dbReference type="ARBA" id="ARBA00004141"/>
    </source>
</evidence>
<dbReference type="GO" id="GO:0035438">
    <property type="term" value="F:cyclic-di-GMP binding"/>
    <property type="evidence" value="ECO:0007669"/>
    <property type="project" value="InterPro"/>
</dbReference>
<feature type="domain" description="PilZ" evidence="9">
    <location>
        <begin position="565"/>
        <end position="658"/>
    </location>
</feature>
<dbReference type="AlphaFoldDB" id="A0A401FTR8"/>
<feature type="transmembrane region" description="Helical" evidence="7">
    <location>
        <begin position="708"/>
        <end position="733"/>
    </location>
</feature>
<feature type="transmembrane region" description="Helical" evidence="7">
    <location>
        <begin position="678"/>
        <end position="702"/>
    </location>
</feature>
<evidence type="ECO:0000256" key="7">
    <source>
        <dbReference type="SAM" id="Phobius"/>
    </source>
</evidence>
<dbReference type="InterPro" id="IPR050321">
    <property type="entry name" value="Glycosyltr_2/OpgH_subfam"/>
</dbReference>
<evidence type="ECO:0000259" key="8">
    <source>
        <dbReference type="Pfam" id="PF00535"/>
    </source>
</evidence>
<keyword evidence="2" id="KW-0328">Glycosyltransferase</keyword>
<dbReference type="Gene3D" id="2.40.10.220">
    <property type="entry name" value="predicted glycosyltransferase like domains"/>
    <property type="match status" value="1"/>
</dbReference>
<sequence length="739" mass="84769">MPEFYFSGFEDRKPPAPVPYSISRELLWQFFATINLSIGAWYIIWRWQHSLNYEALWFAIPLVIAETCAYVGLILFAVNLWAVRDARETPPPQVHECLHSPGEFLPEKLTIDVFFPTYDEDPELVRFSIRDAKKITYPHPADILIHVLDDGNRPAMKAVAASEGVNYISRTTNVGFKAGNLQNAMKQTCGEFILICDADTRPFPTILEHTLGYFRDPHVAWVQTPQWFYDIPEGTPLHQILQKRLGKPGYLIGRGVEKIFGPVNIGQDPFSNDPQMFYDVIQRRRNWANASFCCGAASVHRREAIQLMALRNRGLELEGLTKKFEEAEAGLLKQFRRFETKFIKAASGITDREYRANFSKAMTEVWQKNRETVRKSIRHSAYDVNLFFLENPVPYKHHVSEDMYTSLILHAEIASADTRSKWRSVLHPGIESKMLSTQDLLSWTIQRFKYAGGTLDVAWRERHRLFKNGLSLAQKLMYGATFWSYIGCLWNVVFLCAPIIYLFTGVPPVSVYSTDFFKHFFPFIIANTLAMMVGTWGVSAWSGQSTYLSFFAVNLKAIRTIMRNERRQFPRIKTDLPGVCIRGNRREEIVIRDMSRFGMFGASGLQIELNSPKKPDVGDELTLTFDPDNKKHASVREDVIVRNISGNRIGVEYKPRNEEKIKFTVTPKIRQEKNFVKLVIPQITVIVLTLVGILYAGIMWYLGYREDIVALLANTFWGSYNIIALSGIVRAAFWKPGSE</sequence>
<dbReference type="EMBL" id="BEXT01000001">
    <property type="protein sequence ID" value="GBC60353.1"/>
    <property type="molecule type" value="Genomic_DNA"/>
</dbReference>
<evidence type="ECO:0000256" key="5">
    <source>
        <dbReference type="ARBA" id="ARBA00022989"/>
    </source>
</evidence>
<dbReference type="Gene3D" id="3.90.550.10">
    <property type="entry name" value="Spore Coat Polysaccharide Biosynthesis Protein SpsA, Chain A"/>
    <property type="match status" value="1"/>
</dbReference>
<organism evidence="10 11">
    <name type="scientific">Desulfonema ishimotonii</name>
    <dbReference type="NCBI Taxonomy" id="45657"/>
    <lineage>
        <taxon>Bacteria</taxon>
        <taxon>Pseudomonadati</taxon>
        <taxon>Thermodesulfobacteriota</taxon>
        <taxon>Desulfobacteria</taxon>
        <taxon>Desulfobacterales</taxon>
        <taxon>Desulfococcaceae</taxon>
        <taxon>Desulfonema</taxon>
    </lineage>
</organism>
<feature type="transmembrane region" description="Helical" evidence="7">
    <location>
        <begin position="482"/>
        <end position="504"/>
    </location>
</feature>
<comment type="caution">
    <text evidence="10">The sequence shown here is derived from an EMBL/GenBank/DDBJ whole genome shotgun (WGS) entry which is preliminary data.</text>
</comment>
<feature type="transmembrane region" description="Helical" evidence="7">
    <location>
        <begin position="26"/>
        <end position="44"/>
    </location>
</feature>